<evidence type="ECO:0000259" key="7">
    <source>
        <dbReference type="PROSITE" id="PS50123"/>
    </source>
</evidence>
<dbReference type="PANTHER" id="PTHR24422:SF19">
    <property type="entry name" value="CHEMOTAXIS PROTEIN METHYLTRANSFERASE"/>
    <property type="match status" value="1"/>
</dbReference>
<dbReference type="GO" id="GO:0008983">
    <property type="term" value="F:protein-glutamate O-methyltransferase activity"/>
    <property type="evidence" value="ECO:0007669"/>
    <property type="project" value="UniProtKB-EC"/>
</dbReference>
<evidence type="ECO:0000256" key="6">
    <source>
        <dbReference type="PIRSR" id="PIRSR000410-1"/>
    </source>
</evidence>
<keyword evidence="9" id="KW-1185">Reference proteome</keyword>
<sequence>MSIDGPPILDTGEAQLSEDDFQRIARIAKAGWGLNLDPAKKPLIRSRLGRRLKAVGLTDFKAYCAVIESGDTVESEHFVSALTTNVTHFYRETHHFETIETEFAASLAARAKAGHRIRIWSAGCSSGQEPYSLAASLLAVLPDAARYDVKILATDIDLGVLKTAQSGLYEAKTAAFPTPQLKARVFDPAQEPAARDIAVRPELKALITFRRLNLVQPWPFAGQFQIVMCRNVAIYFDKATQKTLWERFSEILAPDGLLFIGHSERIPNPPELGLSPIGITSYRKINAKN</sequence>
<feature type="binding site" evidence="6">
    <location>
        <begin position="213"/>
        <end position="214"/>
    </location>
    <ligand>
        <name>S-adenosyl-L-methionine</name>
        <dbReference type="ChEBI" id="CHEBI:59789"/>
    </ligand>
</feature>
<evidence type="ECO:0000256" key="5">
    <source>
        <dbReference type="PIRNR" id="PIRNR000410"/>
    </source>
</evidence>
<dbReference type="InterPro" id="IPR036804">
    <property type="entry name" value="CheR_N_sf"/>
</dbReference>
<name>A0A2U2C9T2_9RHOB</name>
<keyword evidence="4 5" id="KW-0949">S-adenosyl-L-methionine</keyword>
<gene>
    <name evidence="8" type="ORF">C4N9_11795</name>
</gene>
<comment type="catalytic activity">
    <reaction evidence="1 5">
        <text>L-glutamyl-[protein] + S-adenosyl-L-methionine = [protein]-L-glutamate 5-O-methyl ester + S-adenosyl-L-homocysteine</text>
        <dbReference type="Rhea" id="RHEA:24452"/>
        <dbReference type="Rhea" id="RHEA-COMP:10208"/>
        <dbReference type="Rhea" id="RHEA-COMP:10311"/>
        <dbReference type="ChEBI" id="CHEBI:29973"/>
        <dbReference type="ChEBI" id="CHEBI:57856"/>
        <dbReference type="ChEBI" id="CHEBI:59789"/>
        <dbReference type="ChEBI" id="CHEBI:82795"/>
        <dbReference type="EC" id="2.1.1.80"/>
    </reaction>
</comment>
<dbReference type="InterPro" id="IPR000780">
    <property type="entry name" value="CheR_MeTrfase"/>
</dbReference>
<reference evidence="8 9" key="1">
    <citation type="submission" date="2018-05" db="EMBL/GenBank/DDBJ databases">
        <title>Pararhodobacter marina sp. nov., isolated from deep-sea water of the Indian Ocean.</title>
        <authorList>
            <person name="Lai Q.Sr."/>
            <person name="Liu X."/>
            <person name="Shao Z."/>
        </authorList>
    </citation>
    <scope>NUCLEOTIDE SEQUENCE [LARGE SCALE GENOMIC DNA]</scope>
    <source>
        <strain evidence="8 9">CIC4N-9</strain>
    </source>
</reference>
<evidence type="ECO:0000313" key="8">
    <source>
        <dbReference type="EMBL" id="PWE28658.1"/>
    </source>
</evidence>
<dbReference type="Pfam" id="PF01739">
    <property type="entry name" value="CheR"/>
    <property type="match status" value="1"/>
</dbReference>
<dbReference type="EC" id="2.1.1.80" evidence="5"/>
<dbReference type="Gene3D" id="1.10.155.10">
    <property type="entry name" value="Chemotaxis receptor methyltransferase CheR, N-terminal domain"/>
    <property type="match status" value="1"/>
</dbReference>
<accession>A0A2U2C9T2</accession>
<feature type="binding site" evidence="6">
    <location>
        <position position="85"/>
    </location>
    <ligand>
        <name>S-adenosyl-L-methionine</name>
        <dbReference type="ChEBI" id="CHEBI:59789"/>
    </ligand>
</feature>
<feature type="binding site" evidence="6">
    <location>
        <position position="91"/>
    </location>
    <ligand>
        <name>S-adenosyl-L-methionine</name>
        <dbReference type="ChEBI" id="CHEBI:59789"/>
    </ligand>
</feature>
<dbReference type="PANTHER" id="PTHR24422">
    <property type="entry name" value="CHEMOTAXIS PROTEIN METHYLTRANSFERASE"/>
    <property type="match status" value="1"/>
</dbReference>
<dbReference type="PROSITE" id="PS50123">
    <property type="entry name" value="CHER"/>
    <property type="match status" value="1"/>
</dbReference>
<dbReference type="SUPFAM" id="SSF47757">
    <property type="entry name" value="Chemotaxis receptor methyltransferase CheR, N-terminal domain"/>
    <property type="match status" value="1"/>
</dbReference>
<dbReference type="InterPro" id="IPR022642">
    <property type="entry name" value="CheR_C"/>
</dbReference>
<dbReference type="InterPro" id="IPR029063">
    <property type="entry name" value="SAM-dependent_MTases_sf"/>
</dbReference>
<feature type="binding site" evidence="6">
    <location>
        <position position="87"/>
    </location>
    <ligand>
        <name>S-adenosyl-L-methionine</name>
        <dbReference type="ChEBI" id="CHEBI:59789"/>
    </ligand>
</feature>
<dbReference type="InterPro" id="IPR026024">
    <property type="entry name" value="Chemotaxis_MeTrfase_CheR"/>
</dbReference>
<dbReference type="GeneID" id="94365572"/>
<dbReference type="SUPFAM" id="SSF53335">
    <property type="entry name" value="S-adenosyl-L-methionine-dependent methyltransferases"/>
    <property type="match status" value="1"/>
</dbReference>
<feature type="binding site" evidence="6">
    <location>
        <position position="155"/>
    </location>
    <ligand>
        <name>S-adenosyl-L-methionine</name>
        <dbReference type="ChEBI" id="CHEBI:59789"/>
    </ligand>
</feature>
<dbReference type="InterPro" id="IPR022641">
    <property type="entry name" value="CheR_N"/>
</dbReference>
<dbReference type="AlphaFoldDB" id="A0A2U2C9T2"/>
<dbReference type="InterPro" id="IPR050903">
    <property type="entry name" value="Bact_Chemotaxis_MeTrfase"/>
</dbReference>
<dbReference type="PIRSF" id="PIRSF000410">
    <property type="entry name" value="CheR"/>
    <property type="match status" value="1"/>
</dbReference>
<dbReference type="SMART" id="SM00138">
    <property type="entry name" value="MeTrc"/>
    <property type="match status" value="1"/>
</dbReference>
<dbReference type="GO" id="GO:0032259">
    <property type="term" value="P:methylation"/>
    <property type="evidence" value="ECO:0007669"/>
    <property type="project" value="UniProtKB-KW"/>
</dbReference>
<dbReference type="RefSeq" id="WP_109533519.1">
    <property type="nucleotide sequence ID" value="NZ_QEYD01000006.1"/>
</dbReference>
<organism evidence="8 9">
    <name type="scientific">Pararhodobacter marinus</name>
    <dbReference type="NCBI Taxonomy" id="2184063"/>
    <lineage>
        <taxon>Bacteria</taxon>
        <taxon>Pseudomonadati</taxon>
        <taxon>Pseudomonadota</taxon>
        <taxon>Alphaproteobacteria</taxon>
        <taxon>Rhodobacterales</taxon>
        <taxon>Paracoccaceae</taxon>
        <taxon>Pararhodobacter</taxon>
    </lineage>
</organism>
<dbReference type="Gene3D" id="3.40.50.150">
    <property type="entry name" value="Vaccinia Virus protein VP39"/>
    <property type="match status" value="1"/>
</dbReference>
<keyword evidence="3 5" id="KW-0808">Transferase</keyword>
<feature type="binding site" evidence="6">
    <location>
        <begin position="230"/>
        <end position="231"/>
    </location>
    <ligand>
        <name>S-adenosyl-L-methionine</name>
        <dbReference type="ChEBI" id="CHEBI:59789"/>
    </ligand>
</feature>
<comment type="caution">
    <text evidence="8">The sequence shown here is derived from an EMBL/GenBank/DDBJ whole genome shotgun (WGS) entry which is preliminary data.</text>
</comment>
<dbReference type="OrthoDB" id="9816309at2"/>
<protein>
    <recommendedName>
        <fullName evidence="5">Chemotaxis protein methyltransferase</fullName>
        <ecNumber evidence="5">2.1.1.80</ecNumber>
    </recommendedName>
</protein>
<dbReference type="PRINTS" id="PR00996">
    <property type="entry name" value="CHERMTFRASE"/>
</dbReference>
<dbReference type="Proteomes" id="UP000244940">
    <property type="component" value="Unassembled WGS sequence"/>
</dbReference>
<proteinExistence type="predicted"/>
<dbReference type="EMBL" id="QEYD01000006">
    <property type="protein sequence ID" value="PWE28658.1"/>
    <property type="molecule type" value="Genomic_DNA"/>
</dbReference>
<evidence type="ECO:0000256" key="4">
    <source>
        <dbReference type="ARBA" id="ARBA00022691"/>
    </source>
</evidence>
<feature type="domain" description="CheR-type methyltransferase" evidence="7">
    <location>
        <begin position="9"/>
        <end position="287"/>
    </location>
</feature>
<feature type="binding site" evidence="6">
    <location>
        <position position="129"/>
    </location>
    <ligand>
        <name>S-adenosyl-L-methionine</name>
        <dbReference type="ChEBI" id="CHEBI:59789"/>
    </ligand>
</feature>
<evidence type="ECO:0000256" key="3">
    <source>
        <dbReference type="ARBA" id="ARBA00022679"/>
    </source>
</evidence>
<evidence type="ECO:0000313" key="9">
    <source>
        <dbReference type="Proteomes" id="UP000244940"/>
    </source>
</evidence>
<evidence type="ECO:0000256" key="2">
    <source>
        <dbReference type="ARBA" id="ARBA00022603"/>
    </source>
</evidence>
<dbReference type="Pfam" id="PF03705">
    <property type="entry name" value="CheR_N"/>
    <property type="match status" value="1"/>
</dbReference>
<keyword evidence="2 5" id="KW-0489">Methyltransferase</keyword>
<comment type="function">
    <text evidence="5">Methylation of the membrane-bound methyl-accepting chemotaxis proteins (MCP) to form gamma-glutamyl methyl ester residues in MCP.</text>
</comment>
<evidence type="ECO:0000256" key="1">
    <source>
        <dbReference type="ARBA" id="ARBA00001541"/>
    </source>
</evidence>